<dbReference type="RefSeq" id="XP_043042340.1">
    <property type="nucleotide sequence ID" value="XM_043182048.1"/>
</dbReference>
<protein>
    <submittedName>
        <fullName evidence="1">Uncharacterized protein</fullName>
    </submittedName>
</protein>
<comment type="caution">
    <text evidence="1">The sequence shown here is derived from an EMBL/GenBank/DDBJ whole genome shotgun (WGS) entry which is preliminary data.</text>
</comment>
<dbReference type="GeneID" id="66104344"/>
<reference evidence="1" key="1">
    <citation type="submission" date="2020-11" db="EMBL/GenBank/DDBJ databases">
        <title>Adaptations for nitrogen fixation in a non-lichenized fungal sporocarp promotes dispersal by wood-feeding termites.</title>
        <authorList>
            <consortium name="DOE Joint Genome Institute"/>
            <person name="Koch R.A."/>
            <person name="Yoon G."/>
            <person name="Arayal U."/>
            <person name="Lail K."/>
            <person name="Amirebrahimi M."/>
            <person name="Labutti K."/>
            <person name="Lipzen A."/>
            <person name="Riley R."/>
            <person name="Barry K."/>
            <person name="Henrissat B."/>
            <person name="Grigoriev I.V."/>
            <person name="Herr J.R."/>
            <person name="Aime M.C."/>
        </authorList>
    </citation>
    <scope>NUCLEOTIDE SEQUENCE</scope>
    <source>
        <strain evidence="1">MCA 3950</strain>
    </source>
</reference>
<dbReference type="OrthoDB" id="5424209at2759"/>
<dbReference type="SUPFAM" id="SSF50494">
    <property type="entry name" value="Trypsin-like serine proteases"/>
    <property type="match status" value="1"/>
</dbReference>
<keyword evidence="2" id="KW-1185">Reference proteome</keyword>
<dbReference type="EMBL" id="MU250529">
    <property type="protein sequence ID" value="KAG7448840.1"/>
    <property type="molecule type" value="Genomic_DNA"/>
</dbReference>
<dbReference type="Proteomes" id="UP000812287">
    <property type="component" value="Unassembled WGS sequence"/>
</dbReference>
<gene>
    <name evidence="1" type="ORF">BT62DRAFT_730472</name>
</gene>
<evidence type="ECO:0000313" key="2">
    <source>
        <dbReference type="Proteomes" id="UP000812287"/>
    </source>
</evidence>
<organism evidence="1 2">
    <name type="scientific">Guyanagaster necrorhizus</name>
    <dbReference type="NCBI Taxonomy" id="856835"/>
    <lineage>
        <taxon>Eukaryota</taxon>
        <taxon>Fungi</taxon>
        <taxon>Dikarya</taxon>
        <taxon>Basidiomycota</taxon>
        <taxon>Agaricomycotina</taxon>
        <taxon>Agaricomycetes</taxon>
        <taxon>Agaricomycetidae</taxon>
        <taxon>Agaricales</taxon>
        <taxon>Marasmiineae</taxon>
        <taxon>Physalacriaceae</taxon>
        <taxon>Guyanagaster</taxon>
    </lineage>
</organism>
<dbReference type="InterPro" id="IPR009003">
    <property type="entry name" value="Peptidase_S1_PA"/>
</dbReference>
<dbReference type="AlphaFoldDB" id="A0A9P7VY19"/>
<sequence>MDPSKLAIAFEPMGDDAELQSSPTSRLVVTENLSEVYYKGLPSRPLLIATTNPSPYDYPTGPEAYAVLKELRELGDHPLASVWDHGLADRLRSGLNTMCVNWTSIDAVRMVKEGQSSGPAIVWIGVEFGALTFKEGSDVAFSCLSFINSYGFRDYHVEIRESRVMRQEGNRFFDTVWWSDPTFAVRDPYTATLGIPISTKNKPLAEGTGGFYLSAGGDDKDIYLVTARHVVLPVDKNENREYQHRNNSRAREDVIVLGATGFNKKLAAIDEKIQDEEFTIIYSRKRIELVKDKDDRASVIEHEKVENDLQRAETKMKAFRDFRREIATHWRPEEKRVFGELAWAPPITYSTEPGEYTLDLAVIKIDTGKLDAKNYCGNTINIGDKYKHWEFMEKIYQHPTSSKSFEFPVDRLVTLQGQVPETVLVNLPVLDTNSESCLVVFKNGANTGTTIGKTNNVSSYTRIYVAGEYLESREWPIIPTDKNSAPFSRKGDSGSCVADSFGRIGGILTSSCGATDYSDLTYVTPISFIMKVLHATEFFKYAHLNPVLT</sequence>
<evidence type="ECO:0000313" key="1">
    <source>
        <dbReference type="EMBL" id="KAG7448840.1"/>
    </source>
</evidence>
<accession>A0A9P7VY19</accession>
<proteinExistence type="predicted"/>
<name>A0A9P7VY19_9AGAR</name>